<accession>A0AC61R8E0</accession>
<comment type="caution">
    <text evidence="1">The sequence shown here is derived from an EMBL/GenBank/DDBJ whole genome shotgun (WGS) entry which is preliminary data.</text>
</comment>
<keyword evidence="1" id="KW-0378">Hydrolase</keyword>
<keyword evidence="2" id="KW-1185">Reference proteome</keyword>
<evidence type="ECO:0000313" key="1">
    <source>
        <dbReference type="EMBL" id="TGY66225.1"/>
    </source>
</evidence>
<evidence type="ECO:0000313" key="2">
    <source>
        <dbReference type="Proteomes" id="UP000308836"/>
    </source>
</evidence>
<dbReference type="EMBL" id="SRYG01000008">
    <property type="protein sequence ID" value="TGY66225.1"/>
    <property type="molecule type" value="Genomic_DNA"/>
</dbReference>
<gene>
    <name evidence="1" type="ORF">E5336_05105</name>
</gene>
<sequence length="742" mass="83905">MREILNINKDWEFKKQDGNDHVEAVHVPHTWNAVDGTDGGNDYWRGTAVYTKTFAKPALAEDEQLWLEINGANSTSKVVFNGQPLAEHKGGYSTYRVDLTPALAENNTLEIIVDNAPNSEVYPQQADFTFYGGLYRDVNLIRVNKAHFALGYYGGCGVALTPEVLADGKGQVKVEAYTENAKNGDVVSVQIQNVEGEMVAQGEGVIEDNHASFVIAMENIHLWDGVEDPYLYTANVQLAQDGRAIDAQSIRIGFRTFEIDPEKGFILNGRPYQLIGTARHQDWEGIGNALTRENHEIDMALLKEMGARTIRGAHYQHDQAWYDLADENGLIMWAEIPYISTHMANEAANENTQEQMREMIIQNYNHPSIFVWGLSNEITIGGESEDLLENHRKLNDLAHTLDPTRKTVMAHVSMLPTTSPLVTLPDATSYNQYFGWYVGKIEDNDKWFDDFHAQYPNVAIGISEFGADANPQYHAEKPGRGDYTEDYQALYHEHMLKMVTDRPWIWAMHVWNGFDFAADARDEGGVPGRNQKGLVTFDRKTKKDSYYIYQAYLSKTPFVHLTKKRYIDREQPVTEVKVYTNEPEATLYVDGQNMGTQKAVDHICRWNVEISKEHAIKVVGSDETINDTMTIRKVDEKNEDYIVKGGSVHNWFDDGVEKDGYLSIMDSIGDVMAVPEAMEVLRPVLEGLQNMLGKRDDEGEIPAMDMNTMMMAFPVETALRMSGALTKEEIIELNKTLNKIKK</sequence>
<protein>
    <submittedName>
        <fullName evidence="1">Glycoside hydrolase family 2 protein</fullName>
    </submittedName>
</protein>
<reference evidence="1" key="1">
    <citation type="submission" date="2019-04" db="EMBL/GenBank/DDBJ databases">
        <title>Microbes associate with the intestines of laboratory mice.</title>
        <authorList>
            <person name="Navarre W."/>
            <person name="Wong E."/>
            <person name="Huang K."/>
            <person name="Tropini C."/>
            <person name="Ng K."/>
            <person name="Yu B."/>
        </authorList>
    </citation>
    <scope>NUCLEOTIDE SEQUENCE</scope>
    <source>
        <strain evidence="1">NM09_H32</strain>
    </source>
</reference>
<name>A0AC61R8E0_9FIRM</name>
<dbReference type="Proteomes" id="UP000308836">
    <property type="component" value="Unassembled WGS sequence"/>
</dbReference>
<organism evidence="1 2">
    <name type="scientific">Dubosiella muris</name>
    <dbReference type="NCBI Taxonomy" id="3038133"/>
    <lineage>
        <taxon>Bacteria</taxon>
        <taxon>Bacillati</taxon>
        <taxon>Bacillota</taxon>
        <taxon>Erysipelotrichia</taxon>
        <taxon>Erysipelotrichales</taxon>
        <taxon>Erysipelotrichaceae</taxon>
        <taxon>Dubosiella</taxon>
    </lineage>
</organism>
<proteinExistence type="predicted"/>